<keyword evidence="3" id="KW-1185">Reference proteome</keyword>
<evidence type="ECO:0000256" key="1">
    <source>
        <dbReference type="SAM" id="MobiDB-lite"/>
    </source>
</evidence>
<dbReference type="Proteomes" id="UP000324222">
    <property type="component" value="Unassembled WGS sequence"/>
</dbReference>
<reference evidence="2 3" key="1">
    <citation type="submission" date="2019-05" db="EMBL/GenBank/DDBJ databases">
        <title>Another draft genome of Portunus trituberculatus and its Hox gene families provides insights of decapod evolution.</title>
        <authorList>
            <person name="Jeong J.-H."/>
            <person name="Song I."/>
            <person name="Kim S."/>
            <person name="Choi T."/>
            <person name="Kim D."/>
            <person name="Ryu S."/>
            <person name="Kim W."/>
        </authorList>
    </citation>
    <scope>NUCLEOTIDE SEQUENCE [LARGE SCALE GENOMIC DNA]</scope>
    <source>
        <tissue evidence="2">Muscle</tissue>
    </source>
</reference>
<evidence type="ECO:0000313" key="3">
    <source>
        <dbReference type="Proteomes" id="UP000324222"/>
    </source>
</evidence>
<feature type="compositionally biased region" description="Basic and acidic residues" evidence="1">
    <location>
        <begin position="148"/>
        <end position="159"/>
    </location>
</feature>
<organism evidence="2 3">
    <name type="scientific">Portunus trituberculatus</name>
    <name type="common">Swimming crab</name>
    <name type="synonym">Neptunus trituberculatus</name>
    <dbReference type="NCBI Taxonomy" id="210409"/>
    <lineage>
        <taxon>Eukaryota</taxon>
        <taxon>Metazoa</taxon>
        <taxon>Ecdysozoa</taxon>
        <taxon>Arthropoda</taxon>
        <taxon>Crustacea</taxon>
        <taxon>Multicrustacea</taxon>
        <taxon>Malacostraca</taxon>
        <taxon>Eumalacostraca</taxon>
        <taxon>Eucarida</taxon>
        <taxon>Decapoda</taxon>
        <taxon>Pleocyemata</taxon>
        <taxon>Brachyura</taxon>
        <taxon>Eubrachyura</taxon>
        <taxon>Portunoidea</taxon>
        <taxon>Portunidae</taxon>
        <taxon>Portuninae</taxon>
        <taxon>Portunus</taxon>
    </lineage>
</organism>
<comment type="caution">
    <text evidence="2">The sequence shown here is derived from an EMBL/GenBank/DDBJ whole genome shotgun (WGS) entry which is preliminary data.</text>
</comment>
<sequence length="260" mass="28431">MAVWEADDVNKMLAVHETRGGADVISGLEITKPQQLEGHEAVVAHNKISVPGKRSLRRTLPRVVPRALGPPGMLSVLAGGAFNVLSVPDSVKSISGSARAPDGVSRSGADQPARALLQSHSGPTDGLLPRKPLSPTPPPCIRCDDDENYRRDGDGDEIRGLAPRRTPRVTGQPAVLSSVIRETSLFLETLEGATEGEHMNITQVSWRRRDMRMLFLPMTVSVHSWESKHFSVFLEIFSIPRVIFRRRCGGRGEGFVILSY</sequence>
<accession>A0A5B7FMC1</accession>
<proteinExistence type="predicted"/>
<protein>
    <submittedName>
        <fullName evidence="2">Uncharacterized protein</fullName>
    </submittedName>
</protein>
<gene>
    <name evidence="2" type="ORF">E2C01_040197</name>
</gene>
<feature type="region of interest" description="Disordered" evidence="1">
    <location>
        <begin position="93"/>
        <end position="168"/>
    </location>
</feature>
<dbReference type="AlphaFoldDB" id="A0A5B7FMC1"/>
<dbReference type="EMBL" id="VSRR010007223">
    <property type="protein sequence ID" value="MPC46477.1"/>
    <property type="molecule type" value="Genomic_DNA"/>
</dbReference>
<evidence type="ECO:0000313" key="2">
    <source>
        <dbReference type="EMBL" id="MPC46477.1"/>
    </source>
</evidence>
<name>A0A5B7FMC1_PORTR</name>